<dbReference type="EMBL" id="SNRW01005054">
    <property type="protein sequence ID" value="KAA6385891.1"/>
    <property type="molecule type" value="Genomic_DNA"/>
</dbReference>
<gene>
    <name evidence="1" type="ORF">EZS28_018582</name>
</gene>
<accession>A0A5J4VTE1</accession>
<protein>
    <submittedName>
        <fullName evidence="1">Uncharacterized protein</fullName>
    </submittedName>
</protein>
<comment type="caution">
    <text evidence="1">The sequence shown here is derived from an EMBL/GenBank/DDBJ whole genome shotgun (WGS) entry which is preliminary data.</text>
</comment>
<name>A0A5J4VTE1_9EUKA</name>
<dbReference type="AlphaFoldDB" id="A0A5J4VTE1"/>
<evidence type="ECO:0000313" key="1">
    <source>
        <dbReference type="EMBL" id="KAA6385891.1"/>
    </source>
</evidence>
<sequence length="222" mass="25574">MIRSFVSSTIVEVDSPFEKEFQPVTQLKIDGDLHMLDVVLKHDEILFGSTRYYTIDVYTILEVNKLFNEKPNKTDLDDYYSKNEIFTKDEVYIQTEAEQLLSDKADKTELIDSDSKNEADELLDEIVNEAVLDDYYSKTEIYAKIGKYNKLEIDSFLGEKVDIDTSYTKIEDDPLLLLQADKTDLIDSNTKSEDAALLLMKADKTDLIDSYTKSEDDAMLFF</sequence>
<organism evidence="1 2">
    <name type="scientific">Streblomastix strix</name>
    <dbReference type="NCBI Taxonomy" id="222440"/>
    <lineage>
        <taxon>Eukaryota</taxon>
        <taxon>Metamonada</taxon>
        <taxon>Preaxostyla</taxon>
        <taxon>Oxymonadida</taxon>
        <taxon>Streblomastigidae</taxon>
        <taxon>Streblomastix</taxon>
    </lineage>
</organism>
<proteinExistence type="predicted"/>
<reference evidence="1 2" key="1">
    <citation type="submission" date="2019-03" db="EMBL/GenBank/DDBJ databases">
        <title>Single cell metagenomics reveals metabolic interactions within the superorganism composed of flagellate Streblomastix strix and complex community of Bacteroidetes bacteria on its surface.</title>
        <authorList>
            <person name="Treitli S.C."/>
            <person name="Kolisko M."/>
            <person name="Husnik F."/>
            <person name="Keeling P."/>
            <person name="Hampl V."/>
        </authorList>
    </citation>
    <scope>NUCLEOTIDE SEQUENCE [LARGE SCALE GENOMIC DNA]</scope>
    <source>
        <strain evidence="1">ST1C</strain>
    </source>
</reference>
<evidence type="ECO:0000313" key="2">
    <source>
        <dbReference type="Proteomes" id="UP000324800"/>
    </source>
</evidence>
<dbReference type="Proteomes" id="UP000324800">
    <property type="component" value="Unassembled WGS sequence"/>
</dbReference>